<dbReference type="GO" id="GO:0008184">
    <property type="term" value="F:glycogen phosphorylase activity"/>
    <property type="evidence" value="ECO:0007669"/>
    <property type="project" value="InterPro"/>
</dbReference>
<dbReference type="SUPFAM" id="SSF53756">
    <property type="entry name" value="UDP-Glycosyltransferase/glycogen phosphorylase"/>
    <property type="match status" value="1"/>
</dbReference>
<organism evidence="2">
    <name type="scientific">marine sediment metagenome</name>
    <dbReference type="NCBI Taxonomy" id="412755"/>
    <lineage>
        <taxon>unclassified sequences</taxon>
        <taxon>metagenomes</taxon>
        <taxon>ecological metagenomes</taxon>
    </lineage>
</organism>
<accession>A0A0F9E526</accession>
<sequence length="383" mass="43558">MNRSLLLWLCLWLVTSPMAAAEEALDPEALTIGFARRFATYKRAGLILQDVERLKKLLCDAKMPVQILFAGKAHPRDNAGKELIRQIVHTARKEDLRRNIVFLEDYDMDLSRYMVQGVDVWLNTPLRPMEASGTSGMKVAANGGLNLSILDGWWVEGYSPDVGWAVGRGETYEDLDYQNAVEGHALYDILEKEVVPMFYRRGSDGLPREWIRRMKSAMRKLAPYFNTNRMLREYVERYYLPARGRWQDLVADDFRGARSLAEWKEWLHREFSKVRVESVQDHMNGAFRVGQPVRVEATVVLGPISPGDVSVQLYHGQLDADGLLPVGEATDMSPDGQPDDEGRLRYAADMPCRQTGLAGYTVRILPRHSAMPDARDMGLIRWA</sequence>
<dbReference type="Pfam" id="PF00343">
    <property type="entry name" value="Phosphorylase"/>
    <property type="match status" value="1"/>
</dbReference>
<dbReference type="AlphaFoldDB" id="A0A0F9E526"/>
<evidence type="ECO:0008006" key="3">
    <source>
        <dbReference type="Google" id="ProtNLM"/>
    </source>
</evidence>
<dbReference type="InterPro" id="IPR052182">
    <property type="entry name" value="Glycogen/Maltodextrin_Phosph"/>
</dbReference>
<dbReference type="GO" id="GO:0030170">
    <property type="term" value="F:pyridoxal phosphate binding"/>
    <property type="evidence" value="ECO:0007669"/>
    <property type="project" value="InterPro"/>
</dbReference>
<name>A0A0F9E526_9ZZZZ</name>
<gene>
    <name evidence="2" type="ORF">LCGC14_2118160</name>
</gene>
<dbReference type="PANTHER" id="PTHR42655">
    <property type="entry name" value="GLYCOGEN PHOSPHORYLASE"/>
    <property type="match status" value="1"/>
</dbReference>
<protein>
    <recommendedName>
        <fullName evidence="3">DUF3417 domain-containing protein</fullName>
    </recommendedName>
</protein>
<dbReference type="InterPro" id="IPR000811">
    <property type="entry name" value="Glyco_trans_35"/>
</dbReference>
<dbReference type="EMBL" id="LAZR01026316">
    <property type="protein sequence ID" value="KKL69119.1"/>
    <property type="molecule type" value="Genomic_DNA"/>
</dbReference>
<dbReference type="PANTHER" id="PTHR42655:SF1">
    <property type="entry name" value="GLYCOGEN PHOSPHORYLASE"/>
    <property type="match status" value="1"/>
</dbReference>
<dbReference type="Gene3D" id="3.40.50.2000">
    <property type="entry name" value="Glycogen Phosphorylase B"/>
    <property type="match status" value="1"/>
</dbReference>
<proteinExistence type="inferred from homology"/>
<evidence type="ECO:0000256" key="1">
    <source>
        <dbReference type="ARBA" id="ARBA00006047"/>
    </source>
</evidence>
<evidence type="ECO:0000313" key="2">
    <source>
        <dbReference type="EMBL" id="KKL69119.1"/>
    </source>
</evidence>
<dbReference type="InterPro" id="IPR011834">
    <property type="entry name" value="Agluc_phsphrylas"/>
</dbReference>
<reference evidence="2" key="1">
    <citation type="journal article" date="2015" name="Nature">
        <title>Complex archaea that bridge the gap between prokaryotes and eukaryotes.</title>
        <authorList>
            <person name="Spang A."/>
            <person name="Saw J.H."/>
            <person name="Jorgensen S.L."/>
            <person name="Zaremba-Niedzwiedzka K."/>
            <person name="Martijn J."/>
            <person name="Lind A.E."/>
            <person name="van Eijk R."/>
            <person name="Schleper C."/>
            <person name="Guy L."/>
            <person name="Ettema T.J."/>
        </authorList>
    </citation>
    <scope>NUCLEOTIDE SEQUENCE</scope>
</reference>
<dbReference type="NCBIfam" id="TIGR02094">
    <property type="entry name" value="more_P_ylases"/>
    <property type="match status" value="1"/>
</dbReference>
<comment type="caution">
    <text evidence="2">The sequence shown here is derived from an EMBL/GenBank/DDBJ whole genome shotgun (WGS) entry which is preliminary data.</text>
</comment>
<dbReference type="GO" id="GO:0005975">
    <property type="term" value="P:carbohydrate metabolic process"/>
    <property type="evidence" value="ECO:0007669"/>
    <property type="project" value="InterPro"/>
</dbReference>
<comment type="similarity">
    <text evidence="1">Belongs to the glycogen phosphorylase family.</text>
</comment>